<protein>
    <submittedName>
        <fullName evidence="2">Uncharacterized protein</fullName>
    </submittedName>
</protein>
<organism evidence="2 3">
    <name type="scientific">Chara braunii</name>
    <name type="common">Braun's stonewort</name>
    <dbReference type="NCBI Taxonomy" id="69332"/>
    <lineage>
        <taxon>Eukaryota</taxon>
        <taxon>Viridiplantae</taxon>
        <taxon>Streptophyta</taxon>
        <taxon>Charophyceae</taxon>
        <taxon>Charales</taxon>
        <taxon>Characeae</taxon>
        <taxon>Chara</taxon>
    </lineage>
</organism>
<dbReference type="Gramene" id="GBG65684">
    <property type="protein sequence ID" value="GBG65684"/>
    <property type="gene ID" value="CBR_g51984"/>
</dbReference>
<accession>A0A388K6K3</accession>
<proteinExistence type="predicted"/>
<reference evidence="2 3" key="1">
    <citation type="journal article" date="2018" name="Cell">
        <title>The Chara Genome: Secondary Complexity and Implications for Plant Terrestrialization.</title>
        <authorList>
            <person name="Nishiyama T."/>
            <person name="Sakayama H."/>
            <person name="Vries J.D."/>
            <person name="Buschmann H."/>
            <person name="Saint-Marcoux D."/>
            <person name="Ullrich K.K."/>
            <person name="Haas F.B."/>
            <person name="Vanderstraeten L."/>
            <person name="Becker D."/>
            <person name="Lang D."/>
            <person name="Vosolsobe S."/>
            <person name="Rombauts S."/>
            <person name="Wilhelmsson P.K.I."/>
            <person name="Janitza P."/>
            <person name="Kern R."/>
            <person name="Heyl A."/>
            <person name="Rumpler F."/>
            <person name="Villalobos L.I.A.C."/>
            <person name="Clay J.M."/>
            <person name="Skokan R."/>
            <person name="Toyoda A."/>
            <person name="Suzuki Y."/>
            <person name="Kagoshima H."/>
            <person name="Schijlen E."/>
            <person name="Tajeshwar N."/>
            <person name="Catarino B."/>
            <person name="Hetherington A.J."/>
            <person name="Saltykova A."/>
            <person name="Bonnot C."/>
            <person name="Breuninger H."/>
            <person name="Symeonidi A."/>
            <person name="Radhakrishnan G.V."/>
            <person name="Van Nieuwerburgh F."/>
            <person name="Deforce D."/>
            <person name="Chang C."/>
            <person name="Karol K.G."/>
            <person name="Hedrich R."/>
            <person name="Ulvskov P."/>
            <person name="Glockner G."/>
            <person name="Delwiche C.F."/>
            <person name="Petrasek J."/>
            <person name="Van de Peer Y."/>
            <person name="Friml J."/>
            <person name="Beilby M."/>
            <person name="Dolan L."/>
            <person name="Kohara Y."/>
            <person name="Sugano S."/>
            <person name="Fujiyama A."/>
            <person name="Delaux P.-M."/>
            <person name="Quint M."/>
            <person name="TheiBen G."/>
            <person name="Hagemann M."/>
            <person name="Harholt J."/>
            <person name="Dunand C."/>
            <person name="Zachgo S."/>
            <person name="Langdale J."/>
            <person name="Maumus F."/>
            <person name="Straeten D.V.D."/>
            <person name="Gould S.B."/>
            <person name="Rensing S.A."/>
        </authorList>
    </citation>
    <scope>NUCLEOTIDE SEQUENCE [LARGE SCALE GENOMIC DNA]</scope>
    <source>
        <strain evidence="2 3">S276</strain>
    </source>
</reference>
<evidence type="ECO:0000256" key="1">
    <source>
        <dbReference type="SAM" id="MobiDB-lite"/>
    </source>
</evidence>
<name>A0A388K6K3_CHABU</name>
<sequence length="70" mass="7345">MAAKDDSGCCQSNGNRHSGSYGGRYGGGSYGGSYGDVGTCVASAIELLIEREVQQGGREDRRLWVGKVNT</sequence>
<dbReference type="AlphaFoldDB" id="A0A388K6K3"/>
<evidence type="ECO:0000313" key="2">
    <source>
        <dbReference type="EMBL" id="GBG65684.1"/>
    </source>
</evidence>
<dbReference type="Proteomes" id="UP000265515">
    <property type="component" value="Unassembled WGS sequence"/>
</dbReference>
<evidence type="ECO:0000313" key="3">
    <source>
        <dbReference type="Proteomes" id="UP000265515"/>
    </source>
</evidence>
<feature type="region of interest" description="Disordered" evidence="1">
    <location>
        <begin position="1"/>
        <end position="23"/>
    </location>
</feature>
<dbReference type="EMBL" id="BFEA01000064">
    <property type="protein sequence ID" value="GBG65684.1"/>
    <property type="molecule type" value="Genomic_DNA"/>
</dbReference>
<keyword evidence="3" id="KW-1185">Reference proteome</keyword>
<gene>
    <name evidence="2" type="ORF">CBR_g51984</name>
</gene>
<comment type="caution">
    <text evidence="2">The sequence shown here is derived from an EMBL/GenBank/DDBJ whole genome shotgun (WGS) entry which is preliminary data.</text>
</comment>